<dbReference type="Gene3D" id="3.30.70.330">
    <property type="match status" value="2"/>
</dbReference>
<dbReference type="SMART" id="SM00360">
    <property type="entry name" value="RRM"/>
    <property type="match status" value="2"/>
</dbReference>
<keyword evidence="5" id="KW-1185">Reference proteome</keyword>
<dbReference type="AlphaFoldDB" id="A0A261XYI3"/>
<evidence type="ECO:0000259" key="3">
    <source>
        <dbReference type="PROSITE" id="PS50102"/>
    </source>
</evidence>
<dbReference type="SUPFAM" id="SSF54928">
    <property type="entry name" value="RNA-binding domain, RBD"/>
    <property type="match status" value="2"/>
</dbReference>
<feature type="domain" description="RRM" evidence="3">
    <location>
        <begin position="3"/>
        <end position="79"/>
    </location>
</feature>
<name>A0A261XYI3_9FUNG</name>
<evidence type="ECO:0000313" key="5">
    <source>
        <dbReference type="Proteomes" id="UP000242875"/>
    </source>
</evidence>
<dbReference type="OrthoDB" id="4726at2759"/>
<evidence type="ECO:0000313" key="4">
    <source>
        <dbReference type="EMBL" id="OZJ03436.1"/>
    </source>
</evidence>
<evidence type="ECO:0000256" key="2">
    <source>
        <dbReference type="SAM" id="MobiDB-lite"/>
    </source>
</evidence>
<dbReference type="Pfam" id="PF00076">
    <property type="entry name" value="RRM_1"/>
    <property type="match status" value="2"/>
</dbReference>
<dbReference type="PANTHER" id="PTHR32343:SF22">
    <property type="entry name" value="LD29830P"/>
    <property type="match status" value="1"/>
</dbReference>
<protein>
    <recommendedName>
        <fullName evidence="3">RRM domain-containing protein</fullName>
    </recommendedName>
</protein>
<dbReference type="PANTHER" id="PTHR32343">
    <property type="entry name" value="SERINE/ARGININE-RICH SPLICING FACTOR"/>
    <property type="match status" value="1"/>
</dbReference>
<dbReference type="PROSITE" id="PS50102">
    <property type="entry name" value="RRM"/>
    <property type="match status" value="2"/>
</dbReference>
<dbReference type="InterPro" id="IPR035979">
    <property type="entry name" value="RBD_domain_sf"/>
</dbReference>
<dbReference type="EMBL" id="MVBO01000085">
    <property type="protein sequence ID" value="OZJ03436.1"/>
    <property type="molecule type" value="Genomic_DNA"/>
</dbReference>
<gene>
    <name evidence="4" type="ORF">BZG36_03183</name>
</gene>
<feature type="region of interest" description="Disordered" evidence="2">
    <location>
        <begin position="172"/>
        <end position="253"/>
    </location>
</feature>
<feature type="compositionally biased region" description="Basic and acidic residues" evidence="2">
    <location>
        <begin position="175"/>
        <end position="199"/>
    </location>
</feature>
<accession>A0A261XYI3</accession>
<feature type="domain" description="RRM" evidence="3">
    <location>
        <begin position="94"/>
        <end position="169"/>
    </location>
</feature>
<dbReference type="Proteomes" id="UP000242875">
    <property type="component" value="Unassembled WGS sequence"/>
</dbReference>
<sequence length="253" mass="27346">MASTVKVANISPLVTPDILRRMFEFLGEVTELVMNASPHGDGFKEATIEYTTPEAAQTALHLSGTELGDRILLVTHARPHPLHLDPTKWDEMSRTVYVGNLAQTITQDEIATFFGSCGPVTFVKLAGDPTQATRYAFVEFATIEAAQAALAMRGSILGDRPVVVNHSKNPISKPVVKEDEGSAMRKVEEASRRQEAGAHDDDDDEMNGDEGVQGLEMAIDGIGITETDREEAIETWIGSQKGSGQGPRKGSIL</sequence>
<evidence type="ECO:0000256" key="1">
    <source>
        <dbReference type="PROSITE-ProRule" id="PRU00176"/>
    </source>
</evidence>
<reference evidence="4 5" key="1">
    <citation type="journal article" date="2017" name="Mycologia">
        <title>Bifiguratus adelaidae, gen. et sp. nov., a new member of Mucoromycotina in endophytic and soil-dwelling habitats.</title>
        <authorList>
            <person name="Torres-Cruz T.J."/>
            <person name="Billingsley Tobias T.L."/>
            <person name="Almatruk M."/>
            <person name="Hesse C."/>
            <person name="Kuske C.R."/>
            <person name="Desiro A."/>
            <person name="Benucci G.M."/>
            <person name="Bonito G."/>
            <person name="Stajich J.E."/>
            <person name="Dunlap C."/>
            <person name="Arnold A.E."/>
            <person name="Porras-Alfaro A."/>
        </authorList>
    </citation>
    <scope>NUCLEOTIDE SEQUENCE [LARGE SCALE GENOMIC DNA]</scope>
    <source>
        <strain evidence="4 5">AZ0501</strain>
    </source>
</reference>
<organism evidence="4 5">
    <name type="scientific">Bifiguratus adelaidae</name>
    <dbReference type="NCBI Taxonomy" id="1938954"/>
    <lineage>
        <taxon>Eukaryota</taxon>
        <taxon>Fungi</taxon>
        <taxon>Fungi incertae sedis</taxon>
        <taxon>Mucoromycota</taxon>
        <taxon>Mucoromycotina</taxon>
        <taxon>Endogonomycetes</taxon>
        <taxon>Endogonales</taxon>
        <taxon>Endogonales incertae sedis</taxon>
        <taxon>Bifiguratus</taxon>
    </lineage>
</organism>
<dbReference type="InterPro" id="IPR000504">
    <property type="entry name" value="RRM_dom"/>
</dbReference>
<proteinExistence type="predicted"/>
<dbReference type="GO" id="GO:0003723">
    <property type="term" value="F:RNA binding"/>
    <property type="evidence" value="ECO:0007669"/>
    <property type="project" value="UniProtKB-UniRule"/>
</dbReference>
<comment type="caution">
    <text evidence="4">The sequence shown here is derived from an EMBL/GenBank/DDBJ whole genome shotgun (WGS) entry which is preliminary data.</text>
</comment>
<keyword evidence="1" id="KW-0694">RNA-binding</keyword>
<dbReference type="InterPro" id="IPR012677">
    <property type="entry name" value="Nucleotide-bd_a/b_plait_sf"/>
</dbReference>